<reference evidence="2 3" key="1">
    <citation type="submission" date="2024-07" db="EMBL/GenBank/DDBJ databases">
        <authorList>
            <person name="Yun M."/>
        </authorList>
    </citation>
    <scope>NUCLEOTIDE SEQUENCE [LARGE SCALE GENOMIC DNA]</scope>
    <source>
        <strain evidence="2 3">MS01</strain>
    </source>
</reference>
<organism evidence="2 3">
    <name type="scientific">Leuconostoc aquikimchii</name>
    <dbReference type="NCBI Taxonomy" id="3236804"/>
    <lineage>
        <taxon>Bacteria</taxon>
        <taxon>Bacillati</taxon>
        <taxon>Bacillota</taxon>
        <taxon>Bacilli</taxon>
        <taxon>Lactobacillales</taxon>
        <taxon>Lactobacillaceae</taxon>
        <taxon>Leuconostoc</taxon>
    </lineage>
</organism>
<name>A0ABV3S4G6_9LACO</name>
<accession>A0ABV3S4G6</accession>
<keyword evidence="3" id="KW-1185">Reference proteome</keyword>
<dbReference type="Proteomes" id="UP001556617">
    <property type="component" value="Unassembled WGS sequence"/>
</dbReference>
<proteinExistence type="predicted"/>
<feature type="transmembrane region" description="Helical" evidence="1">
    <location>
        <begin position="7"/>
        <end position="26"/>
    </location>
</feature>
<dbReference type="EMBL" id="JBFPER010000001">
    <property type="protein sequence ID" value="MEX0381362.1"/>
    <property type="molecule type" value="Genomic_DNA"/>
</dbReference>
<comment type="caution">
    <text evidence="2">The sequence shown here is derived from an EMBL/GenBank/DDBJ whole genome shotgun (WGS) entry which is preliminary data.</text>
</comment>
<protein>
    <submittedName>
        <fullName evidence="2">Uncharacterized protein</fullName>
    </submittedName>
</protein>
<dbReference type="RefSeq" id="WP_367975075.1">
    <property type="nucleotide sequence ID" value="NZ_JBFPEQ010000001.1"/>
</dbReference>
<evidence type="ECO:0000313" key="2">
    <source>
        <dbReference type="EMBL" id="MEX0381362.1"/>
    </source>
</evidence>
<keyword evidence="1" id="KW-1133">Transmembrane helix</keyword>
<gene>
    <name evidence="2" type="ORF">AB3K24_08365</name>
</gene>
<evidence type="ECO:0000256" key="1">
    <source>
        <dbReference type="SAM" id="Phobius"/>
    </source>
</evidence>
<feature type="transmembrane region" description="Helical" evidence="1">
    <location>
        <begin position="118"/>
        <end position="141"/>
    </location>
</feature>
<keyword evidence="1" id="KW-0472">Membrane</keyword>
<feature type="transmembrane region" description="Helical" evidence="1">
    <location>
        <begin position="32"/>
        <end position="49"/>
    </location>
</feature>
<feature type="transmembrane region" description="Helical" evidence="1">
    <location>
        <begin position="87"/>
        <end position="106"/>
    </location>
</feature>
<evidence type="ECO:0000313" key="3">
    <source>
        <dbReference type="Proteomes" id="UP001556617"/>
    </source>
</evidence>
<sequence>MVDVKKNALRATVSALGMIVLLVLYSFTEYKLLHISYFIYLVLLIHYNNKHKKRAKVMSKKSHLKITIDELYNDERELDAIMVSNRFSLHVVFGILIILGIVAVSFHKSFGTTTLTLGQIGILLLIVAFIAQFAYILRLFYELRET</sequence>
<keyword evidence="1" id="KW-0812">Transmembrane</keyword>